<evidence type="ECO:0000313" key="5">
    <source>
        <dbReference type="Proteomes" id="UP000034235"/>
    </source>
</evidence>
<feature type="compositionally biased region" description="Pro residues" evidence="1">
    <location>
        <begin position="155"/>
        <end position="173"/>
    </location>
</feature>
<evidence type="ECO:0000313" key="4">
    <source>
        <dbReference type="EMBL" id="KKQ67288.1"/>
    </source>
</evidence>
<accession>A0A0G0JHY3</accession>
<feature type="compositionally biased region" description="Polar residues" evidence="1">
    <location>
        <begin position="229"/>
        <end position="242"/>
    </location>
</feature>
<sequence>MKGYFFALLIISFVLLKFPQNVFAALNFGTSQTTVTEDEEILLDTNLSLSGQNNKSYYLEGAFQKEGVNKYFGQTFNVSEWIKYTSADYTSVLKVTTDDNGVWSGQISVKVDISSPYYSGAGNYVLKIKRFTEAGNYSWSSNQVTIAVAAIETPSPQPSPSPTPSPTPSPSPKPTKSTIKNTASPSPSSSPSPSLLPTPSPSPKTQPKPTPSKINYKVPDLSGDVAGISTPSSSTPTYNETKTSPERIKKLPIILGSVAVLLIISSAIIFLIKSNPSLINKFFKK</sequence>
<proteinExistence type="predicted"/>
<feature type="compositionally biased region" description="Low complexity" evidence="1">
    <location>
        <begin position="174"/>
        <end position="187"/>
    </location>
</feature>
<dbReference type="AlphaFoldDB" id="A0A0G0JHY3"/>
<organism evidence="4 5">
    <name type="scientific">Candidatus Daviesbacteria bacterium GW2011_GWA2_38_24</name>
    <dbReference type="NCBI Taxonomy" id="1618422"/>
    <lineage>
        <taxon>Bacteria</taxon>
        <taxon>Candidatus Daviesiibacteriota</taxon>
    </lineage>
</organism>
<gene>
    <name evidence="4" type="ORF">US86_C0001G0215</name>
</gene>
<evidence type="ECO:0000256" key="2">
    <source>
        <dbReference type="SAM" id="Phobius"/>
    </source>
</evidence>
<keyword evidence="3" id="KW-0732">Signal</keyword>
<keyword evidence="2" id="KW-0472">Membrane</keyword>
<name>A0A0G0JHY3_9BACT</name>
<dbReference type="EMBL" id="LBUP01000001">
    <property type="protein sequence ID" value="KKQ67288.1"/>
    <property type="molecule type" value="Genomic_DNA"/>
</dbReference>
<dbReference type="PANTHER" id="PTHR48148">
    <property type="entry name" value="KERATINOCYTE PROLINE-RICH PROTEIN"/>
    <property type="match status" value="1"/>
</dbReference>
<feature type="chain" id="PRO_5002532923" evidence="3">
    <location>
        <begin position="25"/>
        <end position="285"/>
    </location>
</feature>
<feature type="signal peptide" evidence="3">
    <location>
        <begin position="1"/>
        <end position="24"/>
    </location>
</feature>
<reference evidence="4 5" key="1">
    <citation type="journal article" date="2015" name="Nature">
        <title>rRNA introns, odd ribosomes, and small enigmatic genomes across a large radiation of phyla.</title>
        <authorList>
            <person name="Brown C.T."/>
            <person name="Hug L.A."/>
            <person name="Thomas B.C."/>
            <person name="Sharon I."/>
            <person name="Castelle C.J."/>
            <person name="Singh A."/>
            <person name="Wilkins M.J."/>
            <person name="Williams K.H."/>
            <person name="Banfield J.F."/>
        </authorList>
    </citation>
    <scope>NUCLEOTIDE SEQUENCE [LARGE SCALE GENOMIC DNA]</scope>
</reference>
<dbReference type="PANTHER" id="PTHR48148:SF2">
    <property type="entry name" value="PA14 DOMAIN-CONTAINING PROTEIN"/>
    <property type="match status" value="1"/>
</dbReference>
<protein>
    <submittedName>
        <fullName evidence="4">Cellulose-binding, family II</fullName>
    </submittedName>
</protein>
<keyword evidence="2" id="KW-1133">Transmembrane helix</keyword>
<comment type="caution">
    <text evidence="4">The sequence shown here is derived from an EMBL/GenBank/DDBJ whole genome shotgun (WGS) entry which is preliminary data.</text>
</comment>
<feature type="compositionally biased region" description="Pro residues" evidence="1">
    <location>
        <begin position="188"/>
        <end position="210"/>
    </location>
</feature>
<keyword evidence="2" id="KW-0812">Transmembrane</keyword>
<evidence type="ECO:0000256" key="3">
    <source>
        <dbReference type="SAM" id="SignalP"/>
    </source>
</evidence>
<feature type="region of interest" description="Disordered" evidence="1">
    <location>
        <begin position="153"/>
        <end position="243"/>
    </location>
</feature>
<feature type="transmembrane region" description="Helical" evidence="2">
    <location>
        <begin position="251"/>
        <end position="272"/>
    </location>
</feature>
<evidence type="ECO:0000256" key="1">
    <source>
        <dbReference type="SAM" id="MobiDB-lite"/>
    </source>
</evidence>
<dbReference type="Proteomes" id="UP000034235">
    <property type="component" value="Unassembled WGS sequence"/>
</dbReference>